<organism evidence="2 3">
    <name type="scientific">Sinobacterium caligoides</name>
    <dbReference type="NCBI Taxonomy" id="933926"/>
    <lineage>
        <taxon>Bacteria</taxon>
        <taxon>Pseudomonadati</taxon>
        <taxon>Pseudomonadota</taxon>
        <taxon>Gammaproteobacteria</taxon>
        <taxon>Cellvibrionales</taxon>
        <taxon>Spongiibacteraceae</taxon>
        <taxon>Sinobacterium</taxon>
    </lineage>
</organism>
<evidence type="ECO:0000313" key="2">
    <source>
        <dbReference type="EMBL" id="ROS01434.1"/>
    </source>
</evidence>
<gene>
    <name evidence="2" type="ORF">EDC56_1875</name>
</gene>
<evidence type="ECO:0000259" key="1">
    <source>
        <dbReference type="Pfam" id="PF08768"/>
    </source>
</evidence>
<reference evidence="2 3" key="1">
    <citation type="submission" date="2018-11" db="EMBL/GenBank/DDBJ databases">
        <title>Genomic Encyclopedia of Type Strains, Phase IV (KMG-IV): sequencing the most valuable type-strain genomes for metagenomic binning, comparative biology and taxonomic classification.</title>
        <authorList>
            <person name="Goeker M."/>
        </authorList>
    </citation>
    <scope>NUCLEOTIDE SEQUENCE [LARGE SCALE GENOMIC DNA]</scope>
    <source>
        <strain evidence="2 3">DSM 100316</strain>
    </source>
</reference>
<dbReference type="InterPro" id="IPR012674">
    <property type="entry name" value="Calycin"/>
</dbReference>
<dbReference type="Proteomes" id="UP000275394">
    <property type="component" value="Unassembled WGS sequence"/>
</dbReference>
<dbReference type="Gene3D" id="2.40.128.20">
    <property type="match status" value="1"/>
</dbReference>
<dbReference type="AlphaFoldDB" id="A0A3N2DNQ2"/>
<keyword evidence="3" id="KW-1185">Reference proteome</keyword>
<feature type="domain" description="THAP4-like heme-binding" evidence="1">
    <location>
        <begin position="12"/>
        <end position="189"/>
    </location>
</feature>
<evidence type="ECO:0000313" key="3">
    <source>
        <dbReference type="Proteomes" id="UP000275394"/>
    </source>
</evidence>
<dbReference type="SUPFAM" id="SSF50814">
    <property type="entry name" value="Lipocalins"/>
    <property type="match status" value="1"/>
</dbReference>
<dbReference type="OrthoDB" id="9784808at2"/>
<dbReference type="RefSeq" id="WP_123712227.1">
    <property type="nucleotide sequence ID" value="NZ_RKHR01000004.1"/>
</dbReference>
<proteinExistence type="predicted"/>
<sequence length="192" mass="21284">MSDVNVIDGIDYGPLAALVGTWKGDKGVDKAPEPDGEEKNLYYETIIYEAIGDVDNAETQNLAVLRYHQVVSRKSNDEVFHNETGYWMWDAATGTVMQSLSIPRGVALLAGGSVTEFDTSKEIVLEVKATAGETTFGIVQQPFMEKNAKTLSFCHTVSVEGDKMVYSESTMLDIYNKEYDHTDRNRLTRVVG</sequence>
<comment type="caution">
    <text evidence="2">The sequence shown here is derived from an EMBL/GenBank/DDBJ whole genome shotgun (WGS) entry which is preliminary data.</text>
</comment>
<dbReference type="EMBL" id="RKHR01000004">
    <property type="protein sequence ID" value="ROS01434.1"/>
    <property type="molecule type" value="Genomic_DNA"/>
</dbReference>
<dbReference type="InterPro" id="IPR014878">
    <property type="entry name" value="THAP4-like_heme-bd"/>
</dbReference>
<name>A0A3N2DNQ2_9GAMM</name>
<protein>
    <recommendedName>
        <fullName evidence="1">THAP4-like heme-binding domain-containing protein</fullName>
    </recommendedName>
</protein>
<dbReference type="Pfam" id="PF08768">
    <property type="entry name" value="THAP4_heme-bd"/>
    <property type="match status" value="1"/>
</dbReference>
<accession>A0A3N2DNQ2</accession>